<comment type="caution">
    <text evidence="2">The sequence shown here is derived from an EMBL/GenBank/DDBJ whole genome shotgun (WGS) entry which is preliminary data.</text>
</comment>
<accession>A0ABQ0E0U2</accession>
<gene>
    <name evidence="2" type="ORF">Tsumi_04300</name>
</gene>
<evidence type="ECO:0000313" key="3">
    <source>
        <dbReference type="Proteomes" id="UP001628220"/>
    </source>
</evidence>
<keyword evidence="3" id="KW-1185">Reference proteome</keyword>
<evidence type="ECO:0008006" key="4">
    <source>
        <dbReference type="Google" id="ProtNLM"/>
    </source>
</evidence>
<proteinExistence type="predicted"/>
<sequence length="350" mass="39182">MKPIRLLETALLLLFTLSVVHGQEGKNPLLAVAEYNIEADGSMATGDQMTAYGGHFKWNMLETLTLPKGYHIPTKEEMMLLAGRFSMDETPRPPYPILIWTIDQEADEKVNLFGKEYTLSSHYYALNDGKCYALRFKGEDNRYFSAYKWEMVPKPDDKDKTLALKITCRLLGAEGINTDIKTLATKEFWEGDNGHDVVRFFPSAGYGDYTGEDKVVDLNEYGRYWSCTSREDSKNGAWGFGFDGSIVIVYNWIKTSAYSLRCFKDYGNGTSMEPVISNGHGDVSINFDPALRTVCIDGIATGTTVSLYSLTGERLYMEVASSESVRIDLSSYTTGSYIISAGNTSYKLQL</sequence>
<feature type="chain" id="PRO_5046102613" description="Por secretion system C-terminal sorting domain-containing protein" evidence="1">
    <location>
        <begin position="23"/>
        <end position="350"/>
    </location>
</feature>
<reference evidence="2 3" key="1">
    <citation type="journal article" date="2025" name="Int. J. Syst. Evol. Microbiol.">
        <title>Desulfovibrio falkowii sp. nov., Porphyromonas miyakawae sp. nov., Mediterraneibacter flintii sp. nov. and Owariibacterium komagatae gen. nov., sp. nov., isolated from human faeces.</title>
        <authorList>
            <person name="Hamaguchi T."/>
            <person name="Ohara M."/>
            <person name="Hisatomi A."/>
            <person name="Sekiguchi K."/>
            <person name="Takeda J.I."/>
            <person name="Ueyama J."/>
            <person name="Ito M."/>
            <person name="Nishiwaki H."/>
            <person name="Ogi T."/>
            <person name="Hirayama M."/>
            <person name="Ohkuma M."/>
            <person name="Sakamoto M."/>
            <person name="Ohno K."/>
        </authorList>
    </citation>
    <scope>NUCLEOTIDE SEQUENCE [LARGE SCALE GENOMIC DNA]</scope>
    <source>
        <strain evidence="2 3">13CB11C</strain>
    </source>
</reference>
<evidence type="ECO:0000256" key="1">
    <source>
        <dbReference type="SAM" id="SignalP"/>
    </source>
</evidence>
<dbReference type="RefSeq" id="WP_411915139.1">
    <property type="nucleotide sequence ID" value="NZ_BAAFSF010000001.1"/>
</dbReference>
<keyword evidence="1" id="KW-0732">Signal</keyword>
<protein>
    <recommendedName>
        <fullName evidence="4">Por secretion system C-terminal sorting domain-containing protein</fullName>
    </recommendedName>
</protein>
<dbReference type="EMBL" id="BAAFSF010000001">
    <property type="protein sequence ID" value="GAB1251326.1"/>
    <property type="molecule type" value="Genomic_DNA"/>
</dbReference>
<feature type="signal peptide" evidence="1">
    <location>
        <begin position="1"/>
        <end position="22"/>
    </location>
</feature>
<name>A0ABQ0E0U2_9PORP</name>
<evidence type="ECO:0000313" key="2">
    <source>
        <dbReference type="EMBL" id="GAB1251326.1"/>
    </source>
</evidence>
<organism evidence="2 3">
    <name type="scientific">Porphyromonas miyakawae</name>
    <dbReference type="NCBI Taxonomy" id="3137470"/>
    <lineage>
        <taxon>Bacteria</taxon>
        <taxon>Pseudomonadati</taxon>
        <taxon>Bacteroidota</taxon>
        <taxon>Bacteroidia</taxon>
        <taxon>Bacteroidales</taxon>
        <taxon>Porphyromonadaceae</taxon>
        <taxon>Porphyromonas</taxon>
    </lineage>
</organism>
<dbReference type="Proteomes" id="UP001628220">
    <property type="component" value="Unassembled WGS sequence"/>
</dbReference>